<feature type="domain" description="EF-hand" evidence="1">
    <location>
        <begin position="131"/>
        <end position="166"/>
    </location>
</feature>
<name>A0A4R4N8K6_9ACTN</name>
<feature type="domain" description="EF-hand" evidence="1">
    <location>
        <begin position="6"/>
        <end position="41"/>
    </location>
</feature>
<evidence type="ECO:0000313" key="2">
    <source>
        <dbReference type="EMBL" id="TDC05271.1"/>
    </source>
</evidence>
<organism evidence="2 3">
    <name type="scientific">Actinomadura bangladeshensis</name>
    <dbReference type="NCBI Taxonomy" id="453573"/>
    <lineage>
        <taxon>Bacteria</taxon>
        <taxon>Bacillati</taxon>
        <taxon>Actinomycetota</taxon>
        <taxon>Actinomycetes</taxon>
        <taxon>Streptosporangiales</taxon>
        <taxon>Thermomonosporaceae</taxon>
        <taxon>Actinomadura</taxon>
    </lineage>
</organism>
<reference evidence="2 3" key="1">
    <citation type="submission" date="2019-03" db="EMBL/GenBank/DDBJ databases">
        <title>Draft genome sequences of novel Actinobacteria.</title>
        <authorList>
            <person name="Sahin N."/>
            <person name="Ay H."/>
            <person name="Saygin H."/>
        </authorList>
    </citation>
    <scope>NUCLEOTIDE SEQUENCE [LARGE SCALE GENOMIC DNA]</scope>
    <source>
        <strain evidence="2 3">DSM 45347</strain>
    </source>
</reference>
<dbReference type="InterPro" id="IPR002048">
    <property type="entry name" value="EF_hand_dom"/>
</dbReference>
<dbReference type="CDD" id="cd00051">
    <property type="entry name" value="EFh"/>
    <property type="match status" value="1"/>
</dbReference>
<dbReference type="Proteomes" id="UP000295431">
    <property type="component" value="Unassembled WGS sequence"/>
</dbReference>
<dbReference type="SUPFAM" id="SSF47473">
    <property type="entry name" value="EF-hand"/>
    <property type="match status" value="1"/>
</dbReference>
<dbReference type="Gene3D" id="1.10.238.10">
    <property type="entry name" value="EF-hand"/>
    <property type="match status" value="1"/>
</dbReference>
<protein>
    <submittedName>
        <fullName evidence="2">EF-hand domain-containing protein</fullName>
    </submittedName>
</protein>
<evidence type="ECO:0000313" key="3">
    <source>
        <dbReference type="Proteomes" id="UP000295431"/>
    </source>
</evidence>
<keyword evidence="3" id="KW-1185">Reference proteome</keyword>
<dbReference type="Pfam" id="PF13202">
    <property type="entry name" value="EF-hand_5"/>
    <property type="match status" value="1"/>
</dbReference>
<dbReference type="PROSITE" id="PS50222">
    <property type="entry name" value="EF_HAND_2"/>
    <property type="match status" value="2"/>
</dbReference>
<dbReference type="InterPro" id="IPR011992">
    <property type="entry name" value="EF-hand-dom_pair"/>
</dbReference>
<accession>A0A4R4N8K6</accession>
<proteinExistence type="predicted"/>
<dbReference type="InterPro" id="IPR018247">
    <property type="entry name" value="EF_Hand_1_Ca_BS"/>
</dbReference>
<dbReference type="EMBL" id="SMJW01000308">
    <property type="protein sequence ID" value="TDC05271.1"/>
    <property type="molecule type" value="Genomic_DNA"/>
</dbReference>
<sequence length="175" mass="18972">MVMATTQSNRLEERFRLWDRNGNGVIEREDFAREADEIIARLGAQGTPKADQLRQAYLGMFDTLSAAAGADRLSRNQFLAAAEQEIIGKGDAGFGAVVRPTIEAIVGVLDRSGDGEISPAEMHAWFAAIGLEGEVADRAFRDLDTDGSGKLSVAELVNAVRDYHLGRNDIPLLGR</sequence>
<gene>
    <name evidence="2" type="ORF">E1284_35665</name>
</gene>
<dbReference type="SMART" id="SM00054">
    <property type="entry name" value="EFh"/>
    <property type="match status" value="3"/>
</dbReference>
<evidence type="ECO:0000259" key="1">
    <source>
        <dbReference type="PROSITE" id="PS50222"/>
    </source>
</evidence>
<dbReference type="GO" id="GO:0005509">
    <property type="term" value="F:calcium ion binding"/>
    <property type="evidence" value="ECO:0007669"/>
    <property type="project" value="InterPro"/>
</dbReference>
<comment type="caution">
    <text evidence="2">The sequence shown here is derived from an EMBL/GenBank/DDBJ whole genome shotgun (WGS) entry which is preliminary data.</text>
</comment>
<dbReference type="RefSeq" id="WP_131944577.1">
    <property type="nucleotide sequence ID" value="NZ_BAAAMX010000003.1"/>
</dbReference>
<dbReference type="PROSITE" id="PS00018">
    <property type="entry name" value="EF_HAND_1"/>
    <property type="match status" value="2"/>
</dbReference>
<dbReference type="Pfam" id="PF00036">
    <property type="entry name" value="EF-hand_1"/>
    <property type="match status" value="1"/>
</dbReference>
<dbReference type="AlphaFoldDB" id="A0A4R4N8K6"/>
<dbReference type="OrthoDB" id="465673at2"/>